<proteinExistence type="predicted"/>
<sequence>MKSELEVLNEVAAEINRRLPDDAGAVTENIGGISYVSATIEVKGLNQRRLITIGTANDSWGASVHDLGGDDLYGEIYTDLPSDFTDVVTIVNSILNGEFVASNP</sequence>
<dbReference type="Proteomes" id="UP000292958">
    <property type="component" value="Unassembled WGS sequence"/>
</dbReference>
<organism evidence="1 2">
    <name type="scientific">Edaphobacter modestus</name>
    <dbReference type="NCBI Taxonomy" id="388466"/>
    <lineage>
        <taxon>Bacteria</taxon>
        <taxon>Pseudomonadati</taxon>
        <taxon>Acidobacteriota</taxon>
        <taxon>Terriglobia</taxon>
        <taxon>Terriglobales</taxon>
        <taxon>Acidobacteriaceae</taxon>
        <taxon>Edaphobacter</taxon>
    </lineage>
</organism>
<name>A0A4Q7XX80_9BACT</name>
<evidence type="ECO:0000313" key="2">
    <source>
        <dbReference type="Proteomes" id="UP000292958"/>
    </source>
</evidence>
<dbReference type="EMBL" id="SHKW01000008">
    <property type="protein sequence ID" value="RZU28900.1"/>
    <property type="molecule type" value="Genomic_DNA"/>
</dbReference>
<evidence type="ECO:0000313" key="1">
    <source>
        <dbReference type="EMBL" id="RZU28900.1"/>
    </source>
</evidence>
<keyword evidence="2" id="KW-1185">Reference proteome</keyword>
<dbReference type="AlphaFoldDB" id="A0A4Q7XX80"/>
<gene>
    <name evidence="1" type="ORF">BDD14_6483</name>
</gene>
<accession>A0A4Q7XX80</accession>
<reference evidence="1 2" key="1">
    <citation type="submission" date="2019-02" db="EMBL/GenBank/DDBJ databases">
        <title>Genomic Encyclopedia of Archaeal and Bacterial Type Strains, Phase II (KMG-II): from individual species to whole genera.</title>
        <authorList>
            <person name="Goeker M."/>
        </authorList>
    </citation>
    <scope>NUCLEOTIDE SEQUENCE [LARGE SCALE GENOMIC DNA]</scope>
    <source>
        <strain evidence="1 2">DSM 18101</strain>
    </source>
</reference>
<protein>
    <submittedName>
        <fullName evidence="1">Uncharacterized protein</fullName>
    </submittedName>
</protein>
<comment type="caution">
    <text evidence="1">The sequence shown here is derived from an EMBL/GenBank/DDBJ whole genome shotgun (WGS) entry which is preliminary data.</text>
</comment>
<dbReference type="RefSeq" id="WP_130425278.1">
    <property type="nucleotide sequence ID" value="NZ_SHKW01000008.1"/>
</dbReference>